<sequence>MIATRDEIHAGLADIVSEISGVPLADVLGEKSFRDDLDVDSLSLVEVVVAAEERFGVAIPDEAATDLRTVGDTIEYILASR</sequence>
<dbReference type="EMBL" id="JPPY01000217">
    <property type="protein sequence ID" value="KND25795.1"/>
    <property type="molecule type" value="Genomic_DNA"/>
</dbReference>
<organism evidence="9 12">
    <name type="scientific">Streptomyces acidiscabies</name>
    <dbReference type="NCBI Taxonomy" id="42234"/>
    <lineage>
        <taxon>Bacteria</taxon>
        <taxon>Bacillati</taxon>
        <taxon>Actinomycetota</taxon>
        <taxon>Actinomycetes</taxon>
        <taxon>Kitasatosporales</taxon>
        <taxon>Streptomycetaceae</taxon>
        <taxon>Streptomyces</taxon>
    </lineage>
</organism>
<reference evidence="10 13" key="3">
    <citation type="journal article" date="2023" name="Microb. Genom.">
        <title>Mesoterricola silvestris gen. nov., sp. nov., Mesoterricola sediminis sp. nov., Geothrix oryzae sp. nov., Geothrix edaphica sp. nov., Geothrix rubra sp. nov., and Geothrix limicola sp. nov., six novel members of Acidobacteriota isolated from soils.</title>
        <authorList>
            <person name="Weisberg A.J."/>
            <person name="Pearce E."/>
            <person name="Kramer C.G."/>
            <person name="Chang J.H."/>
            <person name="Clarke C.R."/>
        </authorList>
    </citation>
    <scope>NUCLEOTIDE SEQUENCE [LARGE SCALE GENOMIC DNA]</scope>
    <source>
        <strain evidence="11 13">NB05-1H</strain>
        <strain evidence="10">NRRL_B-16521</strain>
    </source>
</reference>
<proteinExistence type="inferred from homology"/>
<dbReference type="RefSeq" id="WP_010352884.1">
    <property type="nucleotide sequence ID" value="NZ_BCMK01000003.1"/>
</dbReference>
<keyword evidence="13" id="KW-1185">Reference proteome</keyword>
<name>A0A0L0JK94_9ACTN</name>
<comment type="subcellular location">
    <subcellularLocation>
        <location evidence="7">Cytoplasm</location>
    </subcellularLocation>
</comment>
<comment type="PTM">
    <text evidence="7">4'-phosphopantetheine is transferred from CoA to a specific serine of apo-ACP by AcpS. This modification is essential for activity because fatty acids are bound in thioester linkage to the sulfhydryl of the prosthetic group.</text>
</comment>
<reference evidence="9" key="1">
    <citation type="submission" date="2014-07" db="EMBL/GenBank/DDBJ databases">
        <title>A systematic study of Ichneumonosoma Meijere, Pelmatops Enderlein, Pseudopelmatops Shiraki and Soita Walker (Diptera: Tephritidae).</title>
        <authorList>
            <person name="Chen X.-L."/>
            <person name="Norrbom A."/>
            <person name="Zhu C.-D."/>
        </authorList>
    </citation>
    <scope>NUCLEOTIDE SEQUENCE</scope>
    <source>
        <strain evidence="9">NCPPB 4445</strain>
    </source>
</reference>
<dbReference type="Pfam" id="PF00550">
    <property type="entry name" value="PP-binding"/>
    <property type="match status" value="1"/>
</dbReference>
<dbReference type="HAMAP" id="MF_01217">
    <property type="entry name" value="Acyl_carrier"/>
    <property type="match status" value="1"/>
</dbReference>
<evidence type="ECO:0000313" key="12">
    <source>
        <dbReference type="Proteomes" id="UP000037151"/>
    </source>
</evidence>
<evidence type="ECO:0000256" key="6">
    <source>
        <dbReference type="ARBA" id="ARBA00023160"/>
    </source>
</evidence>
<dbReference type="PROSITE" id="PS50075">
    <property type="entry name" value="CARRIER"/>
    <property type="match status" value="1"/>
</dbReference>
<comment type="pathway">
    <text evidence="7">Lipid metabolism; fatty acid biosynthesis.</text>
</comment>
<keyword evidence="5 7" id="KW-0443">Lipid metabolism</keyword>
<evidence type="ECO:0000313" key="13">
    <source>
        <dbReference type="Proteomes" id="UP001272987"/>
    </source>
</evidence>
<comment type="function">
    <text evidence="7">Carrier of the growing fatty acid chain in fatty acid biosynthesis.</text>
</comment>
<dbReference type="NCBIfam" id="NF002147">
    <property type="entry name" value="PRK00982.1-1"/>
    <property type="match status" value="1"/>
</dbReference>
<dbReference type="GO" id="GO:0000035">
    <property type="term" value="F:acyl binding"/>
    <property type="evidence" value="ECO:0007669"/>
    <property type="project" value="TreeGrafter"/>
</dbReference>
<keyword evidence="1 7" id="KW-0596">Phosphopantetheine</keyword>
<feature type="domain" description="Carrier" evidence="8">
    <location>
        <begin position="6"/>
        <end position="81"/>
    </location>
</feature>
<comment type="caution">
    <text evidence="9">The sequence shown here is derived from an EMBL/GenBank/DDBJ whole genome shotgun (WGS) entry which is preliminary data.</text>
</comment>
<dbReference type="InterPro" id="IPR003231">
    <property type="entry name" value="ACP"/>
</dbReference>
<gene>
    <name evidence="7" type="primary">acpP</name>
    <name evidence="9" type="ORF">IQ63_39450</name>
    <name evidence="10" type="ORF">PV399_16605</name>
    <name evidence="11" type="ORF">PV666_33110</name>
</gene>
<dbReference type="EMBL" id="JARAWP010000022">
    <property type="protein sequence ID" value="MDX3022685.1"/>
    <property type="molecule type" value="Genomic_DNA"/>
</dbReference>
<dbReference type="Proteomes" id="UP000037151">
    <property type="component" value="Unassembled WGS sequence"/>
</dbReference>
<dbReference type="eggNOG" id="COG0236">
    <property type="taxonomic scope" value="Bacteria"/>
</dbReference>
<dbReference type="InterPro" id="IPR009081">
    <property type="entry name" value="PP-bd_ACP"/>
</dbReference>
<keyword evidence="6 7" id="KW-0275">Fatty acid biosynthesis</keyword>
<dbReference type="GeneID" id="69812818"/>
<dbReference type="GO" id="GO:0005829">
    <property type="term" value="C:cytosol"/>
    <property type="evidence" value="ECO:0007669"/>
    <property type="project" value="TreeGrafter"/>
</dbReference>
<dbReference type="AlphaFoldDB" id="A0A0L0JK94"/>
<dbReference type="Proteomes" id="UP001282288">
    <property type="component" value="Unassembled WGS sequence"/>
</dbReference>
<dbReference type="GO" id="GO:0009245">
    <property type="term" value="P:lipid A biosynthetic process"/>
    <property type="evidence" value="ECO:0007669"/>
    <property type="project" value="TreeGrafter"/>
</dbReference>
<dbReference type="NCBIfam" id="NF002148">
    <property type="entry name" value="PRK00982.1-2"/>
    <property type="match status" value="1"/>
</dbReference>
<evidence type="ECO:0000256" key="3">
    <source>
        <dbReference type="ARBA" id="ARBA00022553"/>
    </source>
</evidence>
<dbReference type="Proteomes" id="UP001272987">
    <property type="component" value="Unassembled WGS sequence"/>
</dbReference>
<dbReference type="PATRIC" id="fig|42234.21.peg.8118"/>
<dbReference type="PANTHER" id="PTHR20863:SF76">
    <property type="entry name" value="CARRIER DOMAIN-CONTAINING PROTEIN"/>
    <property type="match status" value="1"/>
</dbReference>
<feature type="modified residue" description="O-(pantetheine 4'-phosphoryl)serine" evidence="7">
    <location>
        <position position="41"/>
    </location>
</feature>
<dbReference type="OrthoDB" id="9913060at2"/>
<reference evidence="12" key="2">
    <citation type="submission" date="2014-07" db="EMBL/GenBank/DDBJ databases">
        <title>Genome sequencing of plant-pathogenic Streptomyces species.</title>
        <authorList>
            <person name="Harrison J."/>
            <person name="Sapp M."/>
            <person name="Thwaites R."/>
            <person name="Studholme D.J."/>
        </authorList>
    </citation>
    <scope>NUCLEOTIDE SEQUENCE [LARGE SCALE GENOMIC DNA]</scope>
    <source>
        <strain evidence="12">NCPPB 4445</strain>
    </source>
</reference>
<accession>A0A0L0JK94</accession>
<keyword evidence="2 7" id="KW-0444">Lipid biosynthesis</keyword>
<keyword evidence="3 7" id="KW-0597">Phosphoprotein</keyword>
<protein>
    <recommendedName>
        <fullName evidence="7">Acyl carrier protein</fullName>
        <shortName evidence="7">ACP</shortName>
    </recommendedName>
</protein>
<evidence type="ECO:0000256" key="4">
    <source>
        <dbReference type="ARBA" id="ARBA00022832"/>
    </source>
</evidence>
<dbReference type="GO" id="GO:0016020">
    <property type="term" value="C:membrane"/>
    <property type="evidence" value="ECO:0007669"/>
    <property type="project" value="GOC"/>
</dbReference>
<evidence type="ECO:0000313" key="11">
    <source>
        <dbReference type="EMBL" id="MDX3022685.1"/>
    </source>
</evidence>
<dbReference type="STRING" id="42234.IQ63_39450"/>
<evidence type="ECO:0000256" key="7">
    <source>
        <dbReference type="HAMAP-Rule" id="MF_01217"/>
    </source>
</evidence>
<dbReference type="SUPFAM" id="SSF47336">
    <property type="entry name" value="ACP-like"/>
    <property type="match status" value="1"/>
</dbReference>
<evidence type="ECO:0000256" key="1">
    <source>
        <dbReference type="ARBA" id="ARBA00022450"/>
    </source>
</evidence>
<dbReference type="PANTHER" id="PTHR20863">
    <property type="entry name" value="ACYL CARRIER PROTEIN"/>
    <property type="match status" value="1"/>
</dbReference>
<dbReference type="Gene3D" id="1.10.1200.10">
    <property type="entry name" value="ACP-like"/>
    <property type="match status" value="1"/>
</dbReference>
<evidence type="ECO:0000313" key="10">
    <source>
        <dbReference type="EMBL" id="MDX2961327.1"/>
    </source>
</evidence>
<evidence type="ECO:0000313" key="9">
    <source>
        <dbReference type="EMBL" id="KND25795.1"/>
    </source>
</evidence>
<dbReference type="EMBL" id="JARAWC010000011">
    <property type="protein sequence ID" value="MDX2961327.1"/>
    <property type="molecule type" value="Genomic_DNA"/>
</dbReference>
<dbReference type="UniPathway" id="UPA00094"/>
<evidence type="ECO:0000259" key="8">
    <source>
        <dbReference type="PROSITE" id="PS50075"/>
    </source>
</evidence>
<dbReference type="InterPro" id="IPR036736">
    <property type="entry name" value="ACP-like_sf"/>
</dbReference>
<comment type="similarity">
    <text evidence="7">Belongs to the acyl carrier protein (ACP) family.</text>
</comment>
<keyword evidence="4 7" id="KW-0276">Fatty acid metabolism</keyword>
<evidence type="ECO:0000256" key="2">
    <source>
        <dbReference type="ARBA" id="ARBA00022516"/>
    </source>
</evidence>
<dbReference type="GO" id="GO:0000036">
    <property type="term" value="F:acyl carrier activity"/>
    <property type="evidence" value="ECO:0007669"/>
    <property type="project" value="UniProtKB-UniRule"/>
</dbReference>
<keyword evidence="7" id="KW-0963">Cytoplasm</keyword>
<evidence type="ECO:0000256" key="5">
    <source>
        <dbReference type="ARBA" id="ARBA00023098"/>
    </source>
</evidence>